<gene>
    <name evidence="1" type="ORF">CDG81_16935</name>
    <name evidence="2" type="ORF">IL38_23175</name>
</gene>
<dbReference type="OrthoDB" id="3556580at2"/>
<keyword evidence="3" id="KW-1185">Reference proteome</keyword>
<dbReference type="RefSeq" id="WP_043578240.1">
    <property type="nucleotide sequence ID" value="NZ_CP022752.1"/>
</dbReference>
<dbReference type="EMBL" id="JPMV01000044">
    <property type="protein sequence ID" value="KGI79507.1"/>
    <property type="molecule type" value="Genomic_DNA"/>
</dbReference>
<protein>
    <recommendedName>
        <fullName evidence="5">Zinc-finger domain-containing protein</fullName>
    </recommendedName>
</protein>
<evidence type="ECO:0000313" key="3">
    <source>
        <dbReference type="Proteomes" id="UP000029737"/>
    </source>
</evidence>
<reference evidence="1 4" key="2">
    <citation type="submission" date="2017-08" db="EMBL/GenBank/DDBJ databases">
        <title>The complete genome sequence of moderately halophilic actinomycete Actinopolyspora erythraea YIM 90600, the producer of novel erythromycin, novel actinopolysporins A-C and tubercidin.</title>
        <authorList>
            <person name="Yin M."/>
            <person name="Tang S."/>
        </authorList>
    </citation>
    <scope>NUCLEOTIDE SEQUENCE [LARGE SCALE GENOMIC DNA]</scope>
    <source>
        <strain evidence="1 4">YIM 90600</strain>
    </source>
</reference>
<dbReference type="Proteomes" id="UP000215043">
    <property type="component" value="Chromosome"/>
</dbReference>
<evidence type="ECO:0008006" key="5">
    <source>
        <dbReference type="Google" id="ProtNLM"/>
    </source>
</evidence>
<dbReference type="eggNOG" id="ENOG502ZG9M">
    <property type="taxonomic scope" value="Bacteria"/>
</dbReference>
<sequence length="85" mass="9117">MSHPFVWVPGGGVRHASGDVVPLPGVEFPEGVVVSTLCGVEVSAETGEVAWLWGTCRDCDERTRELVGLELLAEIERRAGAEVRS</sequence>
<reference evidence="2 3" key="1">
    <citation type="journal article" date="2014" name="PLoS ONE">
        <title>Identification and Characterization of a New Erythromycin Biosynthetic Gene Cluster in Actinopolyspora erythraea YIM90600, a Novel Erythronolide-Producing Halophilic Actinomycete Isolated from Salt Field.</title>
        <authorList>
            <person name="Chen D."/>
            <person name="Feng J."/>
            <person name="Huang L."/>
            <person name="Zhang Q."/>
            <person name="Wu J."/>
            <person name="Zhu X."/>
            <person name="Duan Y."/>
            <person name="Xu Z."/>
        </authorList>
    </citation>
    <scope>NUCLEOTIDE SEQUENCE [LARGE SCALE GENOMIC DNA]</scope>
    <source>
        <strain evidence="2 3">YIM90600</strain>
    </source>
</reference>
<dbReference type="EMBL" id="CP022752">
    <property type="protein sequence ID" value="ASU79674.1"/>
    <property type="molecule type" value="Genomic_DNA"/>
</dbReference>
<proteinExistence type="predicted"/>
<evidence type="ECO:0000313" key="2">
    <source>
        <dbReference type="EMBL" id="KGI79507.1"/>
    </source>
</evidence>
<dbReference type="KEGG" id="aey:CDG81_16935"/>
<dbReference type="Proteomes" id="UP000029737">
    <property type="component" value="Unassembled WGS sequence"/>
</dbReference>
<dbReference type="AlphaFoldDB" id="A0A099D151"/>
<name>A0A099D151_9ACTN</name>
<evidence type="ECO:0000313" key="1">
    <source>
        <dbReference type="EMBL" id="ASU79674.1"/>
    </source>
</evidence>
<organism evidence="1 4">
    <name type="scientific">Actinopolyspora erythraea</name>
    <dbReference type="NCBI Taxonomy" id="414996"/>
    <lineage>
        <taxon>Bacteria</taxon>
        <taxon>Bacillati</taxon>
        <taxon>Actinomycetota</taxon>
        <taxon>Actinomycetes</taxon>
        <taxon>Actinopolysporales</taxon>
        <taxon>Actinopolysporaceae</taxon>
        <taxon>Actinopolyspora</taxon>
    </lineage>
</organism>
<dbReference type="HOGENOM" id="CLU_2598115_0_0_11"/>
<evidence type="ECO:0000313" key="4">
    <source>
        <dbReference type="Proteomes" id="UP000215043"/>
    </source>
</evidence>
<dbReference type="Pfam" id="PF16827">
    <property type="entry name" value="zf-HC3"/>
    <property type="match status" value="1"/>
</dbReference>
<dbReference type="InterPro" id="IPR031795">
    <property type="entry name" value="Zf-HC3"/>
</dbReference>
<accession>A0A099D151</accession>